<sequence>MQVMIHNNSRMGKFLYKITGFNHCSITASCTSL</sequence>
<name>A3IJN7_9CHRO</name>
<protein>
    <submittedName>
        <fullName evidence="1">Uncharacterized protein</fullName>
    </submittedName>
</protein>
<dbReference type="Proteomes" id="UP000003781">
    <property type="component" value="Unassembled WGS sequence"/>
</dbReference>
<keyword evidence="2" id="KW-1185">Reference proteome</keyword>
<evidence type="ECO:0000313" key="1">
    <source>
        <dbReference type="EMBL" id="EAZ94019.1"/>
    </source>
</evidence>
<dbReference type="EMBL" id="AAXW01000002">
    <property type="protein sequence ID" value="EAZ94019.1"/>
    <property type="molecule type" value="Genomic_DNA"/>
</dbReference>
<accession>A3IJN7</accession>
<organism evidence="1 2">
    <name type="scientific">Crocosphaera chwakensis CCY0110</name>
    <dbReference type="NCBI Taxonomy" id="391612"/>
    <lineage>
        <taxon>Bacteria</taxon>
        <taxon>Bacillati</taxon>
        <taxon>Cyanobacteriota</taxon>
        <taxon>Cyanophyceae</taxon>
        <taxon>Oscillatoriophycideae</taxon>
        <taxon>Chroococcales</taxon>
        <taxon>Aphanothecaceae</taxon>
        <taxon>Crocosphaera</taxon>
        <taxon>Crocosphaera chwakensis</taxon>
    </lineage>
</organism>
<reference evidence="1 2" key="1">
    <citation type="submission" date="2007-03" db="EMBL/GenBank/DDBJ databases">
        <authorList>
            <person name="Stal L."/>
            <person name="Ferriera S."/>
            <person name="Johnson J."/>
            <person name="Kravitz S."/>
            <person name="Beeson K."/>
            <person name="Sutton G."/>
            <person name="Rogers Y.-H."/>
            <person name="Friedman R."/>
            <person name="Frazier M."/>
            <person name="Venter J.C."/>
        </authorList>
    </citation>
    <scope>NUCLEOTIDE SEQUENCE [LARGE SCALE GENOMIC DNA]</scope>
    <source>
        <strain evidence="1 2">CCY0110</strain>
    </source>
</reference>
<dbReference type="AlphaFoldDB" id="A3IJN7"/>
<comment type="caution">
    <text evidence="1">The sequence shown here is derived from an EMBL/GenBank/DDBJ whole genome shotgun (WGS) entry which is preliminary data.</text>
</comment>
<gene>
    <name evidence="1" type="ORF">CY0110_19527</name>
</gene>
<proteinExistence type="predicted"/>
<evidence type="ECO:0000313" key="2">
    <source>
        <dbReference type="Proteomes" id="UP000003781"/>
    </source>
</evidence>